<dbReference type="Gene3D" id="3.20.20.60">
    <property type="entry name" value="Phosphoenolpyruvate-binding domains"/>
    <property type="match status" value="1"/>
</dbReference>
<dbReference type="GeneID" id="81370152"/>
<accession>A0A9W9W0M8</accession>
<organism evidence="4 5">
    <name type="scientific">Penicillium cosmopolitanum</name>
    <dbReference type="NCBI Taxonomy" id="1131564"/>
    <lineage>
        <taxon>Eukaryota</taxon>
        <taxon>Fungi</taxon>
        <taxon>Dikarya</taxon>
        <taxon>Ascomycota</taxon>
        <taxon>Pezizomycotina</taxon>
        <taxon>Eurotiomycetes</taxon>
        <taxon>Eurotiomycetidae</taxon>
        <taxon>Eurotiales</taxon>
        <taxon>Aspergillaceae</taxon>
        <taxon>Penicillium</taxon>
    </lineage>
</organism>
<evidence type="ECO:0000256" key="1">
    <source>
        <dbReference type="ARBA" id="ARBA00001946"/>
    </source>
</evidence>
<dbReference type="InterPro" id="IPR040442">
    <property type="entry name" value="Pyrv_kinase-like_dom_sf"/>
</dbReference>
<protein>
    <recommendedName>
        <fullName evidence="6">HpcH/HpaI aldolase/citrate lyase domain-containing protein</fullName>
    </recommendedName>
</protein>
<evidence type="ECO:0000256" key="3">
    <source>
        <dbReference type="ARBA" id="ARBA00022842"/>
    </source>
</evidence>
<gene>
    <name evidence="4" type="ORF">N7509_006535</name>
</gene>
<comment type="cofactor">
    <cofactor evidence="1">
        <name>Mg(2+)</name>
        <dbReference type="ChEBI" id="CHEBI:18420"/>
    </cofactor>
</comment>
<dbReference type="InterPro" id="IPR015813">
    <property type="entry name" value="Pyrv/PenolPyrv_kinase-like_dom"/>
</dbReference>
<keyword evidence="3" id="KW-0460">Magnesium</keyword>
<dbReference type="EMBL" id="JAPZBU010000007">
    <property type="protein sequence ID" value="KAJ5394748.1"/>
    <property type="molecule type" value="Genomic_DNA"/>
</dbReference>
<dbReference type="GO" id="GO:0003824">
    <property type="term" value="F:catalytic activity"/>
    <property type="evidence" value="ECO:0007669"/>
    <property type="project" value="InterPro"/>
</dbReference>
<dbReference type="RefSeq" id="XP_056488433.1">
    <property type="nucleotide sequence ID" value="XM_056631172.1"/>
</dbReference>
<evidence type="ECO:0008006" key="6">
    <source>
        <dbReference type="Google" id="ProtNLM"/>
    </source>
</evidence>
<evidence type="ECO:0000313" key="4">
    <source>
        <dbReference type="EMBL" id="KAJ5394748.1"/>
    </source>
</evidence>
<dbReference type="AlphaFoldDB" id="A0A9W9W0M8"/>
<dbReference type="OrthoDB" id="1773at2759"/>
<dbReference type="GO" id="GO:0006107">
    <property type="term" value="P:oxaloacetate metabolic process"/>
    <property type="evidence" value="ECO:0007669"/>
    <property type="project" value="TreeGrafter"/>
</dbReference>
<dbReference type="PANTHER" id="PTHR32308">
    <property type="entry name" value="LYASE BETA SUBUNIT, PUTATIVE (AFU_ORTHOLOGUE AFUA_4G13030)-RELATED"/>
    <property type="match status" value="1"/>
</dbReference>
<proteinExistence type="predicted"/>
<evidence type="ECO:0000313" key="5">
    <source>
        <dbReference type="Proteomes" id="UP001147747"/>
    </source>
</evidence>
<name>A0A9W9W0M8_9EURO</name>
<dbReference type="PANTHER" id="PTHR32308:SF0">
    <property type="entry name" value="HPCH_HPAI ALDOLASE_CITRATE LYASE DOMAIN-CONTAINING PROTEIN"/>
    <property type="match status" value="1"/>
</dbReference>
<reference evidence="4" key="2">
    <citation type="journal article" date="2023" name="IMA Fungus">
        <title>Comparative genomic study of the Penicillium genus elucidates a diverse pangenome and 15 lateral gene transfer events.</title>
        <authorList>
            <person name="Petersen C."/>
            <person name="Sorensen T."/>
            <person name="Nielsen M.R."/>
            <person name="Sondergaard T.E."/>
            <person name="Sorensen J.L."/>
            <person name="Fitzpatrick D.A."/>
            <person name="Frisvad J.C."/>
            <person name="Nielsen K.L."/>
        </authorList>
    </citation>
    <scope>NUCLEOTIDE SEQUENCE</scope>
    <source>
        <strain evidence="4">IBT 29677</strain>
    </source>
</reference>
<reference evidence="4" key="1">
    <citation type="submission" date="2022-12" db="EMBL/GenBank/DDBJ databases">
        <authorList>
            <person name="Petersen C."/>
        </authorList>
    </citation>
    <scope>NUCLEOTIDE SEQUENCE</scope>
    <source>
        <strain evidence="4">IBT 29677</strain>
    </source>
</reference>
<dbReference type="GO" id="GO:0000287">
    <property type="term" value="F:magnesium ion binding"/>
    <property type="evidence" value="ECO:0007669"/>
    <property type="project" value="TreeGrafter"/>
</dbReference>
<dbReference type="Proteomes" id="UP001147747">
    <property type="component" value="Unassembled WGS sequence"/>
</dbReference>
<comment type="caution">
    <text evidence="4">The sequence shown here is derived from an EMBL/GenBank/DDBJ whole genome shotgun (WGS) entry which is preliminary data.</text>
</comment>
<evidence type="ECO:0000256" key="2">
    <source>
        <dbReference type="ARBA" id="ARBA00022723"/>
    </source>
</evidence>
<keyword evidence="5" id="KW-1185">Reference proteome</keyword>
<sequence>MEESIGYLEFLFARSAIATAARAANLPSTIDLVCTTYKSEKRDGSPPAVLQEECLHGHRLGFNGKQCIHPSQVSVANDTFGPQEEETTWAVRCAIADDKAAAAGRGAWTLDGKMIDVPVAQKARAIVRKAEAVGVDIQAFNGNRLE</sequence>
<keyword evidence="2" id="KW-0479">Metal-binding</keyword>
<dbReference type="SUPFAM" id="SSF51621">
    <property type="entry name" value="Phosphoenolpyruvate/pyruvate domain"/>
    <property type="match status" value="1"/>
</dbReference>